<dbReference type="GO" id="GO:0016987">
    <property type="term" value="F:sigma factor activity"/>
    <property type="evidence" value="ECO:0007669"/>
    <property type="project" value="UniProtKB-KW"/>
</dbReference>
<evidence type="ECO:0000259" key="6">
    <source>
        <dbReference type="Pfam" id="PF08281"/>
    </source>
</evidence>
<dbReference type="OrthoDB" id="659855at2"/>
<dbReference type="InterPro" id="IPR039425">
    <property type="entry name" value="RNA_pol_sigma-70-like"/>
</dbReference>
<dbReference type="Pfam" id="PF04542">
    <property type="entry name" value="Sigma70_r2"/>
    <property type="match status" value="1"/>
</dbReference>
<keyword evidence="2" id="KW-0805">Transcription regulation</keyword>
<name>A0A4R8DV32_9BACT</name>
<protein>
    <submittedName>
        <fullName evidence="7">RNA polymerase sigma-70 factor (ECF subfamily)</fullName>
    </submittedName>
</protein>
<feature type="domain" description="RNA polymerase sigma factor 70 region 4 type 2" evidence="6">
    <location>
        <begin position="122"/>
        <end position="170"/>
    </location>
</feature>
<accession>A0A4R8DV32</accession>
<reference evidence="7 8" key="1">
    <citation type="submission" date="2019-03" db="EMBL/GenBank/DDBJ databases">
        <title>Genomic Encyclopedia of Type Strains, Phase IV (KMG-IV): sequencing the most valuable type-strain genomes for metagenomic binning, comparative biology and taxonomic classification.</title>
        <authorList>
            <person name="Goeker M."/>
        </authorList>
    </citation>
    <scope>NUCLEOTIDE SEQUENCE [LARGE SCALE GENOMIC DNA]</scope>
    <source>
        <strain evidence="7 8">DSM 100059</strain>
    </source>
</reference>
<evidence type="ECO:0000259" key="5">
    <source>
        <dbReference type="Pfam" id="PF04542"/>
    </source>
</evidence>
<dbReference type="SUPFAM" id="SSF88659">
    <property type="entry name" value="Sigma3 and sigma4 domains of RNA polymerase sigma factors"/>
    <property type="match status" value="1"/>
</dbReference>
<dbReference type="InterPro" id="IPR007627">
    <property type="entry name" value="RNA_pol_sigma70_r2"/>
</dbReference>
<organism evidence="7 8">
    <name type="scientific">Dinghuibacter silviterrae</name>
    <dbReference type="NCBI Taxonomy" id="1539049"/>
    <lineage>
        <taxon>Bacteria</taxon>
        <taxon>Pseudomonadati</taxon>
        <taxon>Bacteroidota</taxon>
        <taxon>Chitinophagia</taxon>
        <taxon>Chitinophagales</taxon>
        <taxon>Chitinophagaceae</taxon>
        <taxon>Dinghuibacter</taxon>
    </lineage>
</organism>
<dbReference type="InterPro" id="IPR036388">
    <property type="entry name" value="WH-like_DNA-bd_sf"/>
</dbReference>
<dbReference type="Proteomes" id="UP000294498">
    <property type="component" value="Unassembled WGS sequence"/>
</dbReference>
<evidence type="ECO:0000256" key="4">
    <source>
        <dbReference type="ARBA" id="ARBA00023163"/>
    </source>
</evidence>
<dbReference type="InterPro" id="IPR013249">
    <property type="entry name" value="RNA_pol_sigma70_r4_t2"/>
</dbReference>
<evidence type="ECO:0000313" key="7">
    <source>
        <dbReference type="EMBL" id="TDX01846.1"/>
    </source>
</evidence>
<dbReference type="PANTHER" id="PTHR43133:SF46">
    <property type="entry name" value="RNA POLYMERASE SIGMA-70 FACTOR ECF SUBFAMILY"/>
    <property type="match status" value="1"/>
</dbReference>
<comment type="similarity">
    <text evidence="1">Belongs to the sigma-70 factor family. ECF subfamily.</text>
</comment>
<dbReference type="InterPro" id="IPR013325">
    <property type="entry name" value="RNA_pol_sigma_r2"/>
</dbReference>
<evidence type="ECO:0000313" key="8">
    <source>
        <dbReference type="Proteomes" id="UP000294498"/>
    </source>
</evidence>
<comment type="caution">
    <text evidence="7">The sequence shown here is derived from an EMBL/GenBank/DDBJ whole genome shotgun (WGS) entry which is preliminary data.</text>
</comment>
<evidence type="ECO:0000256" key="2">
    <source>
        <dbReference type="ARBA" id="ARBA00023015"/>
    </source>
</evidence>
<sequence length="196" mass="22014">MLNSDPEGVIRVTEQSMEAIFHEFHARLVFFAYEITGNEEQAHDIVLGKFMELWQDREKLTFNSEKSLKSYLYTGTKLRSIDQLRRVKAEQKVLKGYKNITVEIEDPFEKEALILKTEAIAKLATAIETLPAQYKATVEMAIAGKSNAEIASTLGIKESSVRSNMARARILLLKKFTGDLGVTLFIMTLGTTAIHG</sequence>
<dbReference type="GO" id="GO:0006352">
    <property type="term" value="P:DNA-templated transcription initiation"/>
    <property type="evidence" value="ECO:0007669"/>
    <property type="project" value="InterPro"/>
</dbReference>
<dbReference type="Pfam" id="PF08281">
    <property type="entry name" value="Sigma70_r4_2"/>
    <property type="match status" value="1"/>
</dbReference>
<dbReference type="Gene3D" id="1.10.1740.10">
    <property type="match status" value="1"/>
</dbReference>
<dbReference type="PANTHER" id="PTHR43133">
    <property type="entry name" value="RNA POLYMERASE ECF-TYPE SIGMA FACTO"/>
    <property type="match status" value="1"/>
</dbReference>
<dbReference type="SUPFAM" id="SSF88946">
    <property type="entry name" value="Sigma2 domain of RNA polymerase sigma factors"/>
    <property type="match status" value="1"/>
</dbReference>
<dbReference type="GO" id="GO:0003677">
    <property type="term" value="F:DNA binding"/>
    <property type="evidence" value="ECO:0007669"/>
    <property type="project" value="InterPro"/>
</dbReference>
<proteinExistence type="inferred from homology"/>
<keyword evidence="3" id="KW-0731">Sigma factor</keyword>
<dbReference type="AlphaFoldDB" id="A0A4R8DV32"/>
<feature type="domain" description="RNA polymerase sigma-70 region 2" evidence="5">
    <location>
        <begin position="21"/>
        <end position="88"/>
    </location>
</feature>
<dbReference type="InterPro" id="IPR014284">
    <property type="entry name" value="RNA_pol_sigma-70_dom"/>
</dbReference>
<dbReference type="InterPro" id="IPR013324">
    <property type="entry name" value="RNA_pol_sigma_r3/r4-like"/>
</dbReference>
<keyword evidence="8" id="KW-1185">Reference proteome</keyword>
<gene>
    <name evidence="7" type="ORF">EDB95_2890</name>
</gene>
<dbReference type="Gene3D" id="1.10.10.10">
    <property type="entry name" value="Winged helix-like DNA-binding domain superfamily/Winged helix DNA-binding domain"/>
    <property type="match status" value="1"/>
</dbReference>
<dbReference type="EMBL" id="SODV01000001">
    <property type="protein sequence ID" value="TDX01846.1"/>
    <property type="molecule type" value="Genomic_DNA"/>
</dbReference>
<evidence type="ECO:0000256" key="1">
    <source>
        <dbReference type="ARBA" id="ARBA00010641"/>
    </source>
</evidence>
<evidence type="ECO:0000256" key="3">
    <source>
        <dbReference type="ARBA" id="ARBA00023082"/>
    </source>
</evidence>
<keyword evidence="4" id="KW-0804">Transcription</keyword>
<dbReference type="NCBIfam" id="TIGR02937">
    <property type="entry name" value="sigma70-ECF"/>
    <property type="match status" value="1"/>
</dbReference>